<organism evidence="4 5">
    <name type="scientific">Parascaris univalens</name>
    <name type="common">Nematode worm</name>
    <dbReference type="NCBI Taxonomy" id="6257"/>
    <lineage>
        <taxon>Eukaryota</taxon>
        <taxon>Metazoa</taxon>
        <taxon>Ecdysozoa</taxon>
        <taxon>Nematoda</taxon>
        <taxon>Chromadorea</taxon>
        <taxon>Rhabditida</taxon>
        <taxon>Spirurina</taxon>
        <taxon>Ascaridomorpha</taxon>
        <taxon>Ascaridoidea</taxon>
        <taxon>Ascarididae</taxon>
        <taxon>Parascaris</taxon>
    </lineage>
</organism>
<name>A0A915CCH4_PARUN</name>
<dbReference type="WBParaSite" id="PgR126X_g017_t01">
    <property type="protein sequence ID" value="PgR126X_g017_t01"/>
    <property type="gene ID" value="PgR126X_g017"/>
</dbReference>
<dbReference type="InterPro" id="IPR019339">
    <property type="entry name" value="CIR_N_dom"/>
</dbReference>
<evidence type="ECO:0000259" key="3">
    <source>
        <dbReference type="SMART" id="SM01083"/>
    </source>
</evidence>
<dbReference type="SMART" id="SM01083">
    <property type="entry name" value="Cir_N"/>
    <property type="match status" value="1"/>
</dbReference>
<feature type="compositionally biased region" description="Basic residues" evidence="2">
    <location>
        <begin position="179"/>
        <end position="195"/>
    </location>
</feature>
<feature type="coiled-coil region" evidence="1">
    <location>
        <begin position="89"/>
        <end position="116"/>
    </location>
</feature>
<accession>A0A915CCH4</accession>
<reference evidence="5" key="1">
    <citation type="submission" date="2022-11" db="UniProtKB">
        <authorList>
            <consortium name="WormBaseParasite"/>
        </authorList>
    </citation>
    <scope>IDENTIFICATION</scope>
</reference>
<keyword evidence="4" id="KW-1185">Reference proteome</keyword>
<dbReference type="InterPro" id="IPR039875">
    <property type="entry name" value="LENG1-like"/>
</dbReference>
<feature type="region of interest" description="Disordered" evidence="2">
    <location>
        <begin position="172"/>
        <end position="275"/>
    </location>
</feature>
<feature type="compositionally biased region" description="Basic and acidic residues" evidence="2">
    <location>
        <begin position="234"/>
        <end position="258"/>
    </location>
</feature>
<keyword evidence="1" id="KW-0175">Coiled coil</keyword>
<dbReference type="Proteomes" id="UP000887569">
    <property type="component" value="Unplaced"/>
</dbReference>
<evidence type="ECO:0000256" key="1">
    <source>
        <dbReference type="SAM" id="Coils"/>
    </source>
</evidence>
<dbReference type="PANTHER" id="PTHR22093:SF0">
    <property type="entry name" value="LEUKOCYTE RECEPTOR CLUSTER MEMBER 1"/>
    <property type="match status" value="1"/>
</dbReference>
<evidence type="ECO:0000256" key="2">
    <source>
        <dbReference type="SAM" id="MobiDB-lite"/>
    </source>
</evidence>
<evidence type="ECO:0000313" key="4">
    <source>
        <dbReference type="Proteomes" id="UP000887569"/>
    </source>
</evidence>
<proteinExistence type="predicted"/>
<protein>
    <submittedName>
        <fullName evidence="5">CBF1-interacting co-repressor CIR N-terminal domain-containing protein</fullName>
    </submittedName>
</protein>
<dbReference type="PANTHER" id="PTHR22093">
    <property type="entry name" value="LEUKOCYTE RECEPTOR CLUSTER LRC MEMBER 1"/>
    <property type="match status" value="1"/>
</dbReference>
<feature type="domain" description="CBF1-interacting co-repressor CIR N-terminal" evidence="3">
    <location>
        <begin position="8"/>
        <end position="44"/>
    </location>
</feature>
<dbReference type="AlphaFoldDB" id="A0A915CCH4"/>
<evidence type="ECO:0000313" key="5">
    <source>
        <dbReference type="WBParaSite" id="PgR126X_g017_t01"/>
    </source>
</evidence>
<sequence>MNILPKKKWHVRTKENVARLRRDQKLAAKEEQLIRERAQLAEQQFKVNLLRKNADTRMSLLYGTKRNENVTDKGNVHLEGPSGHVNLFAELEEEDRKNLGTGNKEYEEEKRKEREEYESKVGILKYLGEGSNEFTKQKSWYEQLPSNRFDNNTSKQKVTRILPTGVIDLNEAKKLSKKESRRKKEKKKHKKKRKKTSEDWEEHSRRRKCHRSSTSGENFRDEGIRNHSPGLSDSNEHLQKLRHERMQREEMEKKKTFDLFHPLNEQSKSDDINPKYTSQFNPALARQNRFC</sequence>